<evidence type="ECO:0000256" key="4">
    <source>
        <dbReference type="ARBA" id="ARBA00022490"/>
    </source>
</evidence>
<evidence type="ECO:0000256" key="3">
    <source>
        <dbReference type="ARBA" id="ARBA00009138"/>
    </source>
</evidence>
<feature type="domain" description="mRNA decay factor PAT1" evidence="9">
    <location>
        <begin position="1"/>
        <end position="922"/>
    </location>
</feature>
<keyword evidence="11" id="KW-1185">Reference proteome</keyword>
<dbReference type="STRING" id="747525.W4K069"/>
<evidence type="ECO:0000256" key="6">
    <source>
        <dbReference type="ARBA" id="ARBA00023242"/>
    </source>
</evidence>
<evidence type="ECO:0000313" key="10">
    <source>
        <dbReference type="EMBL" id="ETW79124.1"/>
    </source>
</evidence>
<keyword evidence="4" id="KW-0963">Cytoplasm</keyword>
<feature type="compositionally biased region" description="Polar residues" evidence="8">
    <location>
        <begin position="128"/>
        <end position="145"/>
    </location>
</feature>
<sequence>MSFFGFEQNDVLENEKNSFLQGKQDQEELAVYTWGEESYDGLGDVLQEGGDELNDETFGGTGEVGKDFDFTQQALPLDDRHRPTPLPHGNVKEAVPQAHALWDEKSPFSVLPRMNGTARTPVDHHRATSSSRLSQYSNGSIPSNGQPHASSPSPSIAQSISHGITRSGVRTLEEIEAEMRAAAQKSRTQAAVTQRQQLLQEQQQQQQQYYQQQQRSAPPRMHPQSQSPRFHQQQQHQQLILQQQREQLIREQQLRERHREQQIRERQLQEAQMQEQLRIEELERQLRAQHISDLQQQHLLQNQYIHQRQNSDQLTELQVVQQLNQRRQRSPALIDPHLQNTYQGQQMLPQNIQLQQRLLSELAQAEFMQSMQGATQEEHIALQQEAMRRIVETEKMEEKRRRKAAKIAHMSRYNDLMTQSDKDFITRIQVSQLVTQDPYAEDFYAQVYSAVIRSRMGLETDERVLKFGSGGGVGLGIAQKGAGRRPNAMQKMEQQVERIVTNARLREKEKGMHSAHSLQGALGKTSGRSYKAAPRQLLQVDSANGTTSPAMSHAHISKEDAIRQGGEGAAKEAAKLGAEALGGAADPEGIVQKEPLTSRETLYILEHLYDVVLSIEQMRRDEPPADSDDLEQVGIWNAQYRELVQQLYDELRIMEPLETSVPHPFISLLTPVKGKRLLSRITRQFNDQQMMTLVTLLVACFSQLDVIIHSSLLDNPTESRDRLDMEKQTQAFLSSVVESILPVVAKTELRLISGWLGLLFERSDIVAVSQTSPGIAFLTMLMGRVEIIKQSLISQPELPGHPTPDEAHQWQLIFDHLFQTLLPNLLYLFPSTRLAVTTESLPPIESMPDLHPDALDQAVWQFLGALAEQSSSEQQQALVTVLREKILDNITSLREGWFANEDERLSKVNNVNMFLHPLGLDISQVNV</sequence>
<evidence type="ECO:0000259" key="9">
    <source>
        <dbReference type="Pfam" id="PF09770"/>
    </source>
</evidence>
<dbReference type="RefSeq" id="XP_009549389.1">
    <property type="nucleotide sequence ID" value="XM_009551094.1"/>
</dbReference>
<feature type="coiled-coil region" evidence="7">
    <location>
        <begin position="241"/>
        <end position="285"/>
    </location>
</feature>
<evidence type="ECO:0000256" key="8">
    <source>
        <dbReference type="SAM" id="MobiDB-lite"/>
    </source>
</evidence>
<dbReference type="eggNOG" id="KOG4592">
    <property type="taxonomic scope" value="Eukaryota"/>
</dbReference>
<proteinExistence type="inferred from homology"/>
<dbReference type="InterPro" id="IPR039900">
    <property type="entry name" value="Pat1-like"/>
</dbReference>
<dbReference type="EMBL" id="KI925461">
    <property type="protein sequence ID" value="ETW79124.1"/>
    <property type="molecule type" value="Genomic_DNA"/>
</dbReference>
<dbReference type="PANTHER" id="PTHR21551">
    <property type="entry name" value="TOPOISOMERASE II-ASSOCIATED PROTEIN PAT1"/>
    <property type="match status" value="1"/>
</dbReference>
<dbReference type="HOGENOM" id="CLU_012622_0_0_1"/>
<organism evidence="10 11">
    <name type="scientific">Heterobasidion irregulare (strain TC 32-1)</name>
    <dbReference type="NCBI Taxonomy" id="747525"/>
    <lineage>
        <taxon>Eukaryota</taxon>
        <taxon>Fungi</taxon>
        <taxon>Dikarya</taxon>
        <taxon>Basidiomycota</taxon>
        <taxon>Agaricomycotina</taxon>
        <taxon>Agaricomycetes</taxon>
        <taxon>Russulales</taxon>
        <taxon>Bondarzewiaceae</taxon>
        <taxon>Heterobasidion</taxon>
        <taxon>Heterobasidion annosum species complex</taxon>
    </lineage>
</organism>
<dbReference type="GeneID" id="20667393"/>
<gene>
    <name evidence="10" type="ORF">HETIRDRAFT_151612</name>
</gene>
<dbReference type="AlphaFoldDB" id="W4K069"/>
<evidence type="ECO:0000313" key="11">
    <source>
        <dbReference type="Proteomes" id="UP000030671"/>
    </source>
</evidence>
<dbReference type="GO" id="GO:0033962">
    <property type="term" value="P:P-body assembly"/>
    <property type="evidence" value="ECO:0007669"/>
    <property type="project" value="TreeGrafter"/>
</dbReference>
<comment type="subcellular location">
    <subcellularLocation>
        <location evidence="2">Cytoplasm</location>
        <location evidence="2">P-body</location>
    </subcellularLocation>
    <subcellularLocation>
        <location evidence="1">Nucleus</location>
    </subcellularLocation>
</comment>
<dbReference type="Pfam" id="PF09770">
    <property type="entry name" value="PAT1"/>
    <property type="match status" value="1"/>
</dbReference>
<accession>W4K069</accession>
<keyword evidence="7" id="KW-0175">Coiled coil</keyword>
<dbReference type="GO" id="GO:0000290">
    <property type="term" value="P:deadenylation-dependent decapping of nuclear-transcribed mRNA"/>
    <property type="evidence" value="ECO:0007669"/>
    <property type="project" value="InterPro"/>
</dbReference>
<evidence type="ECO:0000256" key="2">
    <source>
        <dbReference type="ARBA" id="ARBA00004201"/>
    </source>
</evidence>
<dbReference type="GO" id="GO:0005634">
    <property type="term" value="C:nucleus"/>
    <property type="evidence" value="ECO:0007669"/>
    <property type="project" value="UniProtKB-SubCell"/>
</dbReference>
<feature type="compositionally biased region" description="Low complexity" evidence="8">
    <location>
        <begin position="203"/>
        <end position="215"/>
    </location>
</feature>
<dbReference type="GO" id="GO:0003723">
    <property type="term" value="F:RNA binding"/>
    <property type="evidence" value="ECO:0007669"/>
    <property type="project" value="UniProtKB-KW"/>
</dbReference>
<keyword evidence="6" id="KW-0539">Nucleus</keyword>
<reference evidence="10 11" key="1">
    <citation type="journal article" date="2012" name="New Phytol.">
        <title>Insight into trade-off between wood decay and parasitism from the genome of a fungal forest pathogen.</title>
        <authorList>
            <person name="Olson A."/>
            <person name="Aerts A."/>
            <person name="Asiegbu F."/>
            <person name="Belbahri L."/>
            <person name="Bouzid O."/>
            <person name="Broberg A."/>
            <person name="Canback B."/>
            <person name="Coutinho P.M."/>
            <person name="Cullen D."/>
            <person name="Dalman K."/>
            <person name="Deflorio G."/>
            <person name="van Diepen L.T."/>
            <person name="Dunand C."/>
            <person name="Duplessis S."/>
            <person name="Durling M."/>
            <person name="Gonthier P."/>
            <person name="Grimwood J."/>
            <person name="Fossdal C.G."/>
            <person name="Hansson D."/>
            <person name="Henrissat B."/>
            <person name="Hietala A."/>
            <person name="Himmelstrand K."/>
            <person name="Hoffmeister D."/>
            <person name="Hogberg N."/>
            <person name="James T.Y."/>
            <person name="Karlsson M."/>
            <person name="Kohler A."/>
            <person name="Kues U."/>
            <person name="Lee Y.H."/>
            <person name="Lin Y.C."/>
            <person name="Lind M."/>
            <person name="Lindquist E."/>
            <person name="Lombard V."/>
            <person name="Lucas S."/>
            <person name="Lunden K."/>
            <person name="Morin E."/>
            <person name="Murat C."/>
            <person name="Park J."/>
            <person name="Raffaello T."/>
            <person name="Rouze P."/>
            <person name="Salamov A."/>
            <person name="Schmutz J."/>
            <person name="Solheim H."/>
            <person name="Stahlberg J."/>
            <person name="Velez H."/>
            <person name="de Vries R.P."/>
            <person name="Wiebenga A."/>
            <person name="Woodward S."/>
            <person name="Yakovlev I."/>
            <person name="Garbelotto M."/>
            <person name="Martin F."/>
            <person name="Grigoriev I.V."/>
            <person name="Stenlid J."/>
        </authorList>
    </citation>
    <scope>NUCLEOTIDE SEQUENCE [LARGE SCALE GENOMIC DNA]</scope>
    <source>
        <strain evidence="10 11">TC 32-1</strain>
    </source>
</reference>
<protein>
    <recommendedName>
        <fullName evidence="9">mRNA decay factor PAT1 domain-containing protein</fullName>
    </recommendedName>
</protein>
<comment type="similarity">
    <text evidence="3">Belongs to the PAT1 family.</text>
</comment>
<evidence type="ECO:0000256" key="7">
    <source>
        <dbReference type="SAM" id="Coils"/>
    </source>
</evidence>
<dbReference type="KEGG" id="hir:HETIRDRAFT_151612"/>
<dbReference type="GO" id="GO:0000932">
    <property type="term" value="C:P-body"/>
    <property type="evidence" value="ECO:0007669"/>
    <property type="project" value="UniProtKB-SubCell"/>
</dbReference>
<evidence type="ECO:0000256" key="1">
    <source>
        <dbReference type="ARBA" id="ARBA00004123"/>
    </source>
</evidence>
<dbReference type="OrthoDB" id="74835at2759"/>
<dbReference type="Proteomes" id="UP000030671">
    <property type="component" value="Unassembled WGS sequence"/>
</dbReference>
<dbReference type="InParanoid" id="W4K069"/>
<evidence type="ECO:0000256" key="5">
    <source>
        <dbReference type="ARBA" id="ARBA00022884"/>
    </source>
</evidence>
<keyword evidence="5" id="KW-0694">RNA-binding</keyword>
<dbReference type="PANTHER" id="PTHR21551:SF0">
    <property type="entry name" value="PROTEIN ASSOCIATED WITH TOPO II RELATED-1, ISOFORM A"/>
    <property type="match status" value="1"/>
</dbReference>
<dbReference type="InterPro" id="IPR019167">
    <property type="entry name" value="PAT1_dom"/>
</dbReference>
<dbReference type="FunCoup" id="W4K069">
    <property type="interactions" value="144"/>
</dbReference>
<name>W4K069_HETIT</name>
<feature type="region of interest" description="Disordered" evidence="8">
    <location>
        <begin position="203"/>
        <end position="238"/>
    </location>
</feature>
<feature type="region of interest" description="Disordered" evidence="8">
    <location>
        <begin position="112"/>
        <end position="164"/>
    </location>
</feature>
<feature type="compositionally biased region" description="Low complexity" evidence="8">
    <location>
        <begin position="146"/>
        <end position="162"/>
    </location>
</feature>